<accession>A0ACB8UN22</accession>
<organism evidence="1">
    <name type="scientific">Ophidiomyces ophidiicola</name>
    <dbReference type="NCBI Taxonomy" id="1387563"/>
    <lineage>
        <taxon>Eukaryota</taxon>
        <taxon>Fungi</taxon>
        <taxon>Dikarya</taxon>
        <taxon>Ascomycota</taxon>
        <taxon>Pezizomycotina</taxon>
        <taxon>Eurotiomycetes</taxon>
        <taxon>Eurotiomycetidae</taxon>
        <taxon>Onygenales</taxon>
        <taxon>Onygenaceae</taxon>
        <taxon>Ophidiomyces</taxon>
    </lineage>
</organism>
<sequence length="767" mass="86552">MESVEPFDTATDPPPASDSQTTVLYTVLSTEEVDSSIREFSYIWAAGGFDIGEPDTQRLGGADSSCHIAIFKIDTDNAETSLQRPLDELDARDDPRQVSLQPPPSMTGPPVGATELTPVRQDPAAPSAPNELLVTLPASCYSAERDEPYLNSDRGHRRGSSSIYTSIPRFPAETASLRPLSTHGEPRGAHTPADAPPSRDDRSARYSDCLQGGEAYCNERHESPVPEPFPRSMKRQHFQEDFSGWPGMSRTVQSSELPRFRVDLPLPRSRSVGQRFFSKMKFWGPTRHENASSKPQSYMSHSKRSITASIASSWSRKARSYFRKSSLKGAYPQARSKASRQSIRTISPKSIFSRVQKSPASNYSDFLTELGSRGSKPNLSTCRPPPSLISTAKEPPTLDLDISVSLGEPRPFQCTFCLMQWENREEWAYHEASFHMRPYGNLLSQADQANEEVLFSMSDVVSTHSSIEHQEPTAASEEQPNEFLSLGYHLYSQGEAEPKKSESWNWLEKRSNWFWNCGFCDLLMRTWSERQDHIAEHFEEGMTMVSWNPLRSPYPISKFTLTPVEGFPLWDFSPLQSLQQPGVHGDAYGASTIQCKMCRKNFPDLDAFSLHNELWHVTPETYICPGPGHASNPGVFFDTETITADASELASLNLENLQTDQSSLTTKTIYTYDYCLCCGEIFHESPPDWDARKQHLQDMHCISETDNLTHDHRHNHGQPFYREELFSLHLANCHNVRFDYLTEFTEFCRKKAQAPVLTVQSRVGELI</sequence>
<proteinExistence type="predicted"/>
<protein>
    <submittedName>
        <fullName evidence="1">Uncharacterized protein</fullName>
    </submittedName>
</protein>
<name>A0ACB8UN22_9EURO</name>
<dbReference type="EMBL" id="JALBCA010000149">
    <property type="protein sequence ID" value="KAI2382031.1"/>
    <property type="molecule type" value="Genomic_DNA"/>
</dbReference>
<comment type="caution">
    <text evidence="1">The sequence shown here is derived from an EMBL/GenBank/DDBJ whole genome shotgun (WGS) entry which is preliminary data.</text>
</comment>
<evidence type="ECO:0000313" key="1">
    <source>
        <dbReference type="EMBL" id="KAI2382031.1"/>
    </source>
</evidence>
<reference evidence="1" key="1">
    <citation type="journal article" date="2022" name="bioRxiv">
        <title>Population genetic analysis of Ophidiomyces ophidiicola, the causative agent of snake fungal disease, indicates recent introductions to the USA.</title>
        <authorList>
            <person name="Ladner J.T."/>
            <person name="Palmer J.M."/>
            <person name="Ettinger C.L."/>
            <person name="Stajich J.E."/>
            <person name="Farrell T.M."/>
            <person name="Glorioso B.M."/>
            <person name="Lawson B."/>
            <person name="Price S.J."/>
            <person name="Stengle A.G."/>
            <person name="Grear D.A."/>
            <person name="Lorch J.M."/>
        </authorList>
    </citation>
    <scope>NUCLEOTIDE SEQUENCE</scope>
    <source>
        <strain evidence="1">NWHC 24266-5</strain>
    </source>
</reference>
<gene>
    <name evidence="1" type="ORF">LOY88_006372</name>
</gene>